<comment type="caution">
    <text evidence="1">The sequence shown here is derived from an EMBL/GenBank/DDBJ whole genome shotgun (WGS) entry which is preliminary data.</text>
</comment>
<organism evidence="1 2">
    <name type="scientific">Canavalia gladiata</name>
    <name type="common">Sword bean</name>
    <name type="synonym">Dolichos gladiatus</name>
    <dbReference type="NCBI Taxonomy" id="3824"/>
    <lineage>
        <taxon>Eukaryota</taxon>
        <taxon>Viridiplantae</taxon>
        <taxon>Streptophyta</taxon>
        <taxon>Embryophyta</taxon>
        <taxon>Tracheophyta</taxon>
        <taxon>Spermatophyta</taxon>
        <taxon>Magnoliopsida</taxon>
        <taxon>eudicotyledons</taxon>
        <taxon>Gunneridae</taxon>
        <taxon>Pentapetalae</taxon>
        <taxon>rosids</taxon>
        <taxon>fabids</taxon>
        <taxon>Fabales</taxon>
        <taxon>Fabaceae</taxon>
        <taxon>Papilionoideae</taxon>
        <taxon>50 kb inversion clade</taxon>
        <taxon>NPAAA clade</taxon>
        <taxon>indigoferoid/millettioid clade</taxon>
        <taxon>Phaseoleae</taxon>
        <taxon>Canavalia</taxon>
    </lineage>
</organism>
<sequence>MLKEHSSLCPIFNNYFVKKKILIHKKENIIYSNQEEDATNKQVEPSWNHHTQTSATIAQLACMLTWSQFNGAYM</sequence>
<evidence type="ECO:0000313" key="2">
    <source>
        <dbReference type="Proteomes" id="UP001367508"/>
    </source>
</evidence>
<proteinExistence type="predicted"/>
<dbReference type="Proteomes" id="UP001367508">
    <property type="component" value="Unassembled WGS sequence"/>
</dbReference>
<evidence type="ECO:0000313" key="1">
    <source>
        <dbReference type="EMBL" id="KAK7363825.1"/>
    </source>
</evidence>
<protein>
    <submittedName>
        <fullName evidence="1">Uncharacterized protein</fullName>
    </submittedName>
</protein>
<accession>A0AAN9MZA8</accession>
<reference evidence="1 2" key="1">
    <citation type="submission" date="2024-01" db="EMBL/GenBank/DDBJ databases">
        <title>The genomes of 5 underutilized Papilionoideae crops provide insights into root nodulation and disease resistanc.</title>
        <authorList>
            <person name="Jiang F."/>
        </authorList>
    </citation>
    <scope>NUCLEOTIDE SEQUENCE [LARGE SCALE GENOMIC DNA]</scope>
    <source>
        <strain evidence="1">LVBAO_FW01</strain>
        <tissue evidence="1">Leaves</tissue>
    </source>
</reference>
<name>A0AAN9MZA8_CANGL</name>
<keyword evidence="2" id="KW-1185">Reference proteome</keyword>
<gene>
    <name evidence="1" type="ORF">VNO77_05983</name>
</gene>
<dbReference type="AlphaFoldDB" id="A0AAN9MZA8"/>
<dbReference type="EMBL" id="JAYMYQ010000001">
    <property type="protein sequence ID" value="KAK7363825.1"/>
    <property type="molecule type" value="Genomic_DNA"/>
</dbReference>